<dbReference type="GO" id="GO:0008194">
    <property type="term" value="F:UDP-glycosyltransferase activity"/>
    <property type="evidence" value="ECO:0007669"/>
    <property type="project" value="InterPro"/>
</dbReference>
<dbReference type="Pfam" id="PF00201">
    <property type="entry name" value="UDPGT"/>
    <property type="match status" value="2"/>
</dbReference>
<keyword evidence="9" id="KW-0325">Glycoprotein</keyword>
<evidence type="ECO:0000256" key="1">
    <source>
        <dbReference type="ARBA" id="ARBA00004240"/>
    </source>
</evidence>
<dbReference type="InterPro" id="IPR050271">
    <property type="entry name" value="UDP-glycosyltransferase"/>
</dbReference>
<proteinExistence type="inferred from homology"/>
<keyword evidence="8 11" id="KW-0472">Membrane</keyword>
<name>A0A8B8FKP2_9HEMI</name>
<dbReference type="SUPFAM" id="SSF53756">
    <property type="entry name" value="UDP-Glycosyltransferase/glycogen phosphorylase"/>
    <property type="match status" value="2"/>
</dbReference>
<evidence type="ECO:0000313" key="12">
    <source>
        <dbReference type="Proteomes" id="UP000694846"/>
    </source>
</evidence>
<dbReference type="Gene3D" id="3.40.50.2000">
    <property type="entry name" value="Glycogen Phosphorylase B"/>
    <property type="match status" value="4"/>
</dbReference>
<evidence type="ECO:0000313" key="13">
    <source>
        <dbReference type="RefSeq" id="XP_025411479.1"/>
    </source>
</evidence>
<keyword evidence="12" id="KW-1185">Reference proteome</keyword>
<keyword evidence="6" id="KW-0256">Endoplasmic reticulum</keyword>
<dbReference type="InterPro" id="IPR002213">
    <property type="entry name" value="UDP_glucos_trans"/>
</dbReference>
<evidence type="ECO:0000256" key="4">
    <source>
        <dbReference type="ARBA" id="ARBA00022679"/>
    </source>
</evidence>
<evidence type="ECO:0000256" key="8">
    <source>
        <dbReference type="ARBA" id="ARBA00023136"/>
    </source>
</evidence>
<evidence type="ECO:0000256" key="6">
    <source>
        <dbReference type="ARBA" id="ARBA00022824"/>
    </source>
</evidence>
<dbReference type="Proteomes" id="UP000694846">
    <property type="component" value="Unplaced"/>
</dbReference>
<keyword evidence="7 11" id="KW-1133">Transmembrane helix</keyword>
<dbReference type="RefSeq" id="XP_025411479.1">
    <property type="nucleotide sequence ID" value="XM_025555694.1"/>
</dbReference>
<dbReference type="GO" id="GO:0005783">
    <property type="term" value="C:endoplasmic reticulum"/>
    <property type="evidence" value="ECO:0007669"/>
    <property type="project" value="UniProtKB-SubCell"/>
</dbReference>
<dbReference type="OrthoDB" id="5835829at2759"/>
<dbReference type="FunFam" id="3.40.50.2000:FF:000021">
    <property type="entry name" value="UDP-glucuronosyltransferase"/>
    <property type="match status" value="1"/>
</dbReference>
<organism evidence="12 13">
    <name type="scientific">Sipha flava</name>
    <name type="common">yellow sugarcane aphid</name>
    <dbReference type="NCBI Taxonomy" id="143950"/>
    <lineage>
        <taxon>Eukaryota</taxon>
        <taxon>Metazoa</taxon>
        <taxon>Ecdysozoa</taxon>
        <taxon>Arthropoda</taxon>
        <taxon>Hexapoda</taxon>
        <taxon>Insecta</taxon>
        <taxon>Pterygota</taxon>
        <taxon>Neoptera</taxon>
        <taxon>Paraneoptera</taxon>
        <taxon>Hemiptera</taxon>
        <taxon>Sternorrhyncha</taxon>
        <taxon>Aphidomorpha</taxon>
        <taxon>Aphidoidea</taxon>
        <taxon>Aphididae</taxon>
        <taxon>Sipha</taxon>
    </lineage>
</organism>
<evidence type="ECO:0000256" key="10">
    <source>
        <dbReference type="ARBA" id="ARBA00046288"/>
    </source>
</evidence>
<sequence>MIQALIPSYYSQRAEIEAVRDDCGLVRPLSLRGQDEYCYHSATRLPVLLPCIVASRSGITKLVVTTVHDVCYSKADQRRTFTSPSISCAINVIINTRQQRDHMTALDTMFDRCCWLVVCLLALGYHRAVDGAQILALIPFPAKSHWNVMDAVLQTLVGHGHNVTAITPFLKKEPVGNYTEVDISHLMPSGMSVPWDKVVDESSKANNLPFLSGRHKLTCRKLFEHEQFYRVIESNKFDLFITELLASSCDAYVSYRMDVPRIVITSSHVHTWYHHTLGSHMNPSHVATFHAPFAVPESFAHRMANAYDYLFAHAVLKWVDRQATAIGRKYFGSNAPNADRLMRNTSLVFVNGHRSVDLARPLLPNFVDIGGVHLVQPKPLADDIEQFINDSPNGVIYFTFGSTIKMDTAPIRLQKSFVEALSEFPQRVLWKYESTIIGDLPKNVMIRKWFPQRDILDHKNVKLFISHGGISGIYEAIDSGVPVLGIPLIFDQPHNIANLVHWGAGEMLDHQTLTKDILVNATKHMITNYSKYKFNMMELSRRFKDRPKTPKEEIIYWTEYVIKHKGAHHLKSAALKLTWYQYFIIDVLLYVLSVILLIFYVIYWLKKAINNQRSSKRICDLSEVQWSYRLKFQRLGIIHDNILTIKVLPDSVHYNDSFEQKGINYTVKTKTNTSLLHRVNVVGAFDRIIMKITGKVIIINIIYLLSTVIHGAQIFAVVPMVGTSHWNVMDAVLQTLVSAGHNVTAVTSYAKKERIANYTQINPLSRQDYTSTISIPQPFKNCAGFNGVEYLIKTHQKTCETIYKSKDFWTALKSNKYDLFVTQLLGSGCDAYIAHELQVPMIAITTSAMPTWYDGLLGNPFITSSTSTIYAPTARPRTFWDRLLNSYDYVYTNVQRMWYDRNATIIGRTYFGKDVPDADMLMKKISLVFVNSHFTFDLPRPWSPNLIEIGGIHITHPKTLPEEIQNFMDDAPDGVIYFSFGSIVKMDSIPARLQNALKEAFSELPQRILWRYNSDVMENQPKNVMIKKWFPQRDILAHPKLKLIIYHGGLSSMNEAIANKVPILGIPLFADQFRNIANAVYLGMGLSLNHKTLDKQSVLVAIKEIINNEKYKRNVQKLYKLFKDQPMSPKLLVTYWTNYVINHKGAKHLRSPAIDFSWYEYHQLDIVLFVLSITISLLVMILYVTIVIKNNITRFVHVKKVKAK</sequence>
<dbReference type="PANTHER" id="PTHR48043">
    <property type="entry name" value="EG:EG0003.4 PROTEIN-RELATED"/>
    <property type="match status" value="1"/>
</dbReference>
<dbReference type="CDD" id="cd03784">
    <property type="entry name" value="GT1_Gtf-like"/>
    <property type="match status" value="2"/>
</dbReference>
<feature type="transmembrane region" description="Helical" evidence="11">
    <location>
        <begin position="579"/>
        <end position="605"/>
    </location>
</feature>
<gene>
    <name evidence="13" type="primary">LOC112684267</name>
</gene>
<keyword evidence="5 11" id="KW-0812">Transmembrane</keyword>
<evidence type="ECO:0000256" key="7">
    <source>
        <dbReference type="ARBA" id="ARBA00022989"/>
    </source>
</evidence>
<dbReference type="PANTHER" id="PTHR48043:SF145">
    <property type="entry name" value="FI06409P-RELATED"/>
    <property type="match status" value="1"/>
</dbReference>
<protein>
    <submittedName>
        <fullName evidence="13">Uncharacterized protein LOC112684267</fullName>
    </submittedName>
</protein>
<feature type="transmembrane region" description="Helical" evidence="11">
    <location>
        <begin position="697"/>
        <end position="721"/>
    </location>
</feature>
<evidence type="ECO:0000256" key="11">
    <source>
        <dbReference type="SAM" id="Phobius"/>
    </source>
</evidence>
<evidence type="ECO:0000256" key="3">
    <source>
        <dbReference type="ARBA" id="ARBA00022676"/>
    </source>
</evidence>
<evidence type="ECO:0000256" key="9">
    <source>
        <dbReference type="ARBA" id="ARBA00023180"/>
    </source>
</evidence>
<comment type="subcellular location">
    <subcellularLocation>
        <location evidence="10">Endomembrane system</location>
        <topology evidence="10">Single-pass type I membrane protein</topology>
    </subcellularLocation>
    <subcellularLocation>
        <location evidence="1">Endoplasmic reticulum</location>
    </subcellularLocation>
</comment>
<keyword evidence="3" id="KW-0328">Glycosyltransferase</keyword>
<dbReference type="GeneID" id="112684267"/>
<dbReference type="InterPro" id="IPR035595">
    <property type="entry name" value="UDP_glycos_trans_CS"/>
</dbReference>
<comment type="similarity">
    <text evidence="2">Belongs to the UDP-glycosyltransferase family.</text>
</comment>
<dbReference type="AlphaFoldDB" id="A0A8B8FKP2"/>
<accession>A0A8B8FKP2</accession>
<dbReference type="PROSITE" id="PS00375">
    <property type="entry name" value="UDPGT"/>
    <property type="match status" value="1"/>
</dbReference>
<feature type="transmembrane region" description="Helical" evidence="11">
    <location>
        <begin position="1166"/>
        <end position="1188"/>
    </location>
</feature>
<reference evidence="13" key="1">
    <citation type="submission" date="2025-08" db="UniProtKB">
        <authorList>
            <consortium name="RefSeq"/>
        </authorList>
    </citation>
    <scope>IDENTIFICATION</scope>
    <source>
        <tissue evidence="13">Whole body</tissue>
    </source>
</reference>
<evidence type="ECO:0000256" key="2">
    <source>
        <dbReference type="ARBA" id="ARBA00009995"/>
    </source>
</evidence>
<dbReference type="FunFam" id="3.40.50.2000:FF:000050">
    <property type="entry name" value="UDP-glucuronosyltransferase"/>
    <property type="match status" value="1"/>
</dbReference>
<evidence type="ECO:0000256" key="5">
    <source>
        <dbReference type="ARBA" id="ARBA00022692"/>
    </source>
</evidence>
<keyword evidence="4" id="KW-0808">Transferase</keyword>